<dbReference type="RefSeq" id="XP_028516485.1">
    <property type="nucleotide sequence ID" value="XM_028660684.1"/>
</dbReference>
<dbReference type="Gene3D" id="3.40.50.11350">
    <property type="match status" value="1"/>
</dbReference>
<feature type="domain" description="Alpha-(1,6)-fucosyltransferase N- and catalytic" evidence="1">
    <location>
        <begin position="47"/>
        <end position="199"/>
    </location>
</feature>
<reference evidence="2" key="1">
    <citation type="submission" date="2022-11" db="UniProtKB">
        <authorList>
            <consortium name="EnsemblMetazoa"/>
        </authorList>
    </citation>
    <scope>IDENTIFICATION</scope>
</reference>
<dbReference type="AlphaFoldDB" id="A0A913YLY7"/>
<evidence type="ECO:0000313" key="2">
    <source>
        <dbReference type="EnsemblMetazoa" id="XP_028516485.1"/>
    </source>
</evidence>
<dbReference type="InterPro" id="IPR045573">
    <property type="entry name" value="Fut8_N_cat"/>
</dbReference>
<evidence type="ECO:0000313" key="3">
    <source>
        <dbReference type="Proteomes" id="UP000887567"/>
    </source>
</evidence>
<dbReference type="Proteomes" id="UP000887567">
    <property type="component" value="Unplaced"/>
</dbReference>
<proteinExistence type="predicted"/>
<dbReference type="OrthoDB" id="428346at2759"/>
<sequence length="246" mass="28578">MDDLFNNQVESLESLWYFAEQLERNPRLKERWRTLGLPTSTDPYTLLGCAVEILFRKSPFFEQQLIEAKSALKFSKQKPVIIGIHIRTDDLHWGDQNPYSVRTRSVETVRNCAIRVENVLKANFNIERPIMWFLASDDATVKSNWLKKHPSKVITQSFIPKHSEKHASKVTQTNTLTDIFLLSESDFMIVFFDSTYSNVAIGVGGFPVFFWVYGEYCNDINNKTLKSLVQNKTRHELIHSKTRNAR</sequence>
<name>A0A913YLY7_EXADI</name>
<organism evidence="2 3">
    <name type="scientific">Exaiptasia diaphana</name>
    <name type="common">Tropical sea anemone</name>
    <name type="synonym">Aiptasia pulchella</name>
    <dbReference type="NCBI Taxonomy" id="2652724"/>
    <lineage>
        <taxon>Eukaryota</taxon>
        <taxon>Metazoa</taxon>
        <taxon>Cnidaria</taxon>
        <taxon>Anthozoa</taxon>
        <taxon>Hexacorallia</taxon>
        <taxon>Actiniaria</taxon>
        <taxon>Aiptasiidae</taxon>
        <taxon>Exaiptasia</taxon>
    </lineage>
</organism>
<dbReference type="Pfam" id="PF19745">
    <property type="entry name" value="FUT8_N_cat"/>
    <property type="match status" value="1"/>
</dbReference>
<dbReference type="EnsemblMetazoa" id="XM_028660684.1">
    <property type="protein sequence ID" value="XP_028516485.1"/>
    <property type="gene ID" value="LOC114575569"/>
</dbReference>
<dbReference type="GO" id="GO:0006487">
    <property type="term" value="P:protein N-linked glycosylation"/>
    <property type="evidence" value="ECO:0007669"/>
    <property type="project" value="TreeGrafter"/>
</dbReference>
<dbReference type="PANTHER" id="PTHR13132">
    <property type="entry name" value="ALPHA- 1,6 -FUCOSYLTRANSFERASE"/>
    <property type="match status" value="1"/>
</dbReference>
<accession>A0A913YLY7</accession>
<dbReference type="GeneID" id="114575569"/>
<evidence type="ECO:0000259" key="1">
    <source>
        <dbReference type="Pfam" id="PF19745"/>
    </source>
</evidence>
<protein>
    <recommendedName>
        <fullName evidence="1">Alpha-(1,6)-fucosyltransferase N- and catalytic domain-containing protein</fullName>
    </recommendedName>
</protein>
<keyword evidence="3" id="KW-1185">Reference proteome</keyword>
<dbReference type="GO" id="GO:0046921">
    <property type="term" value="F:alpha-(1-&gt;6)-fucosyltransferase activity"/>
    <property type="evidence" value="ECO:0007669"/>
    <property type="project" value="TreeGrafter"/>
</dbReference>
<dbReference type="KEGG" id="epa:114575569"/>
<dbReference type="PANTHER" id="PTHR13132:SF29">
    <property type="entry name" value="ALPHA-(1,6)-FUCOSYLTRANSFERASE"/>
    <property type="match status" value="1"/>
</dbReference>